<keyword evidence="1" id="KW-0812">Transmembrane</keyword>
<feature type="transmembrane region" description="Helical" evidence="1">
    <location>
        <begin position="32"/>
        <end position="54"/>
    </location>
</feature>
<keyword evidence="3" id="KW-1185">Reference proteome</keyword>
<keyword evidence="1" id="KW-1133">Transmembrane helix</keyword>
<proteinExistence type="predicted"/>
<dbReference type="RefSeq" id="WP_006990244.1">
    <property type="nucleotide sequence ID" value="NZ_JH594606.1"/>
</dbReference>
<organism evidence="2 3">
    <name type="scientific">Gillisia limnaea (strain DSM 15749 / LMG 21470 / R-8282)</name>
    <dbReference type="NCBI Taxonomy" id="865937"/>
    <lineage>
        <taxon>Bacteria</taxon>
        <taxon>Pseudomonadati</taxon>
        <taxon>Bacteroidota</taxon>
        <taxon>Flavobacteriia</taxon>
        <taxon>Flavobacteriales</taxon>
        <taxon>Flavobacteriaceae</taxon>
        <taxon>Gillisia</taxon>
    </lineage>
</organism>
<keyword evidence="1" id="KW-0472">Membrane</keyword>
<evidence type="ECO:0000313" key="2">
    <source>
        <dbReference type="EMBL" id="EHQ03938.1"/>
    </source>
</evidence>
<sequence>MQNNYIQFKQKRELGEIINATFKFIRENYKTLFKYLVSLVGPSFILLVAALSYYTYSVPASILQSMDFSSGDFIIAFSVLALTLLIYYSYLYATIYHYIKSYMKHDGETDETEIRSGVKNDFGRLLILFLVSAILMFAGFILFVIPGIYLFVPLSIVSAIMIFKQTNLTDTISYAFTLIKDNWWMTFITIIVTGLLVYVIGLVFQIPLIVYTLVKMMTMVQEGSAAEMASYSDWVLIVLQVLASLIQYILYSISVIVIAFIYFSLNEEKNLTGTFEQIDNLGK</sequence>
<feature type="transmembrane region" description="Helical" evidence="1">
    <location>
        <begin position="234"/>
        <end position="263"/>
    </location>
</feature>
<feature type="transmembrane region" description="Helical" evidence="1">
    <location>
        <begin position="183"/>
        <end position="214"/>
    </location>
</feature>
<dbReference type="AlphaFoldDB" id="H2BV48"/>
<evidence type="ECO:0008006" key="4">
    <source>
        <dbReference type="Google" id="ProtNLM"/>
    </source>
</evidence>
<accession>H2BV48</accession>
<feature type="transmembrane region" description="Helical" evidence="1">
    <location>
        <begin position="125"/>
        <end position="152"/>
    </location>
</feature>
<protein>
    <recommendedName>
        <fullName evidence="4">Glycerophosphoryl diester phosphodiesterase membrane domain-containing protein</fullName>
    </recommendedName>
</protein>
<name>H2BV48_GILLR</name>
<reference evidence="3" key="1">
    <citation type="journal article" date="2012" name="Stand. Genomic Sci.">
        <title>Genome sequence of the Antarctic rhodopsins-containing flavobacterium Gillisia limnaea type strain (R-8282(T)).</title>
        <authorList>
            <person name="Riedel T."/>
            <person name="Held B."/>
            <person name="Nolan M."/>
            <person name="Lucas S."/>
            <person name="Lapidus A."/>
            <person name="Tice H."/>
            <person name="Del Rio T.G."/>
            <person name="Cheng J.F."/>
            <person name="Han C."/>
            <person name="Tapia R."/>
            <person name="Goodwin L.A."/>
            <person name="Pitluck S."/>
            <person name="Liolios K."/>
            <person name="Mavromatis K."/>
            <person name="Pagani I."/>
            <person name="Ivanova N."/>
            <person name="Mikhailova N."/>
            <person name="Pati A."/>
            <person name="Chen A."/>
            <person name="Palaniappan K."/>
            <person name="Land M."/>
            <person name="Rohde M."/>
            <person name="Tindall B.J."/>
            <person name="Detter J.C."/>
            <person name="Goker M."/>
            <person name="Bristow J."/>
            <person name="Eisen J.A."/>
            <person name="Markowitz V."/>
            <person name="Hugenholtz P."/>
            <person name="Kyrpides N.C."/>
            <person name="Klenk H.P."/>
            <person name="Woyke T."/>
        </authorList>
    </citation>
    <scope>NUCLEOTIDE SEQUENCE [LARGE SCALE GENOMIC DNA]</scope>
    <source>
        <strain evidence="3">DSM 15749 / LMG 21470 / R-8282</strain>
    </source>
</reference>
<dbReference type="Proteomes" id="UP000003844">
    <property type="component" value="Unassembled WGS sequence"/>
</dbReference>
<gene>
    <name evidence="2" type="ORF">Gilli_3337</name>
</gene>
<dbReference type="HOGENOM" id="CLU_081217_0_0_10"/>
<dbReference type="OrthoDB" id="1049480at2"/>
<dbReference type="STRING" id="865937.Gilli_3337"/>
<dbReference type="EMBL" id="JH594606">
    <property type="protein sequence ID" value="EHQ03938.1"/>
    <property type="molecule type" value="Genomic_DNA"/>
</dbReference>
<evidence type="ECO:0000256" key="1">
    <source>
        <dbReference type="SAM" id="Phobius"/>
    </source>
</evidence>
<dbReference type="eggNOG" id="COG1377">
    <property type="taxonomic scope" value="Bacteria"/>
</dbReference>
<evidence type="ECO:0000313" key="3">
    <source>
        <dbReference type="Proteomes" id="UP000003844"/>
    </source>
</evidence>
<feature type="transmembrane region" description="Helical" evidence="1">
    <location>
        <begin position="74"/>
        <end position="95"/>
    </location>
</feature>